<keyword evidence="2 8" id="KW-0479">Metal-binding</keyword>
<evidence type="ECO:0000256" key="7">
    <source>
        <dbReference type="ARBA" id="ARBA00023049"/>
    </source>
</evidence>
<dbReference type="HAMAP" id="MF_00997">
    <property type="entry name" value="Protease_BepA"/>
    <property type="match status" value="1"/>
</dbReference>
<feature type="binding site" evidence="8">
    <location>
        <position position="136"/>
    </location>
    <ligand>
        <name>Zn(2+)</name>
        <dbReference type="ChEBI" id="CHEBI:29105"/>
        <note>catalytic</note>
    </ligand>
</feature>
<dbReference type="Proteomes" id="UP000250744">
    <property type="component" value="Unassembled WGS sequence"/>
</dbReference>
<evidence type="ECO:0000256" key="2">
    <source>
        <dbReference type="ARBA" id="ARBA00022723"/>
    </source>
</evidence>
<dbReference type="OrthoDB" id="9810445at2"/>
<dbReference type="Gene3D" id="1.25.40.10">
    <property type="entry name" value="Tetratricopeptide repeat domain"/>
    <property type="match status" value="1"/>
</dbReference>
<dbReference type="InterPro" id="IPR011990">
    <property type="entry name" value="TPR-like_helical_dom_sf"/>
</dbReference>
<dbReference type="AlphaFoldDB" id="A0A364NNK6"/>
<comment type="cofactor">
    <cofactor evidence="8">
        <name>Zn(2+)</name>
        <dbReference type="ChEBI" id="CHEBI:29105"/>
    </cofactor>
    <text evidence="8">Binds 1 zinc ion per subunit.</text>
</comment>
<dbReference type="Gene3D" id="3.30.2010.10">
    <property type="entry name" value="Metalloproteases ('zincins'), catalytic domain"/>
    <property type="match status" value="1"/>
</dbReference>
<dbReference type="GO" id="GO:0042597">
    <property type="term" value="C:periplasmic space"/>
    <property type="evidence" value="ECO:0007669"/>
    <property type="project" value="UniProtKB-SubCell"/>
</dbReference>
<comment type="caution">
    <text evidence="10">The sequence shown here is derived from an EMBL/GenBank/DDBJ whole genome shotgun (WGS) entry which is preliminary data.</text>
</comment>
<feature type="active site" evidence="8">
    <location>
        <position position="133"/>
    </location>
</feature>
<dbReference type="GO" id="GO:0008270">
    <property type="term" value="F:zinc ion binding"/>
    <property type="evidence" value="ECO:0007669"/>
    <property type="project" value="UniProtKB-UniRule"/>
</dbReference>
<evidence type="ECO:0000256" key="4">
    <source>
        <dbReference type="ARBA" id="ARBA00022764"/>
    </source>
</evidence>
<evidence type="ECO:0000313" key="10">
    <source>
        <dbReference type="EMBL" id="RAU18465.1"/>
    </source>
</evidence>
<dbReference type="GO" id="GO:0016020">
    <property type="term" value="C:membrane"/>
    <property type="evidence" value="ECO:0007669"/>
    <property type="project" value="InterPro"/>
</dbReference>
<evidence type="ECO:0000256" key="1">
    <source>
        <dbReference type="ARBA" id="ARBA00022670"/>
    </source>
</evidence>
<reference evidence="10 11" key="1">
    <citation type="submission" date="2018-06" db="EMBL/GenBank/DDBJ databases">
        <title>Nitrincola tibetense sp. nov., isolated from Lake XuguoCo on Tibetan Plateau.</title>
        <authorList>
            <person name="Xing P."/>
        </authorList>
    </citation>
    <scope>NUCLEOTIDE SEQUENCE [LARGE SCALE GENOMIC DNA]</scope>
    <source>
        <strain evidence="11">xg18</strain>
    </source>
</reference>
<feature type="binding site" evidence="8">
    <location>
        <position position="132"/>
    </location>
    <ligand>
        <name>Zn(2+)</name>
        <dbReference type="ChEBI" id="CHEBI:29105"/>
        <note>catalytic</note>
    </ligand>
</feature>
<feature type="active site" description="Proton donor" evidence="8">
    <location>
        <position position="201"/>
    </location>
</feature>
<organism evidence="10 11">
    <name type="scientific">Nitrincola tibetensis</name>
    <dbReference type="NCBI Taxonomy" id="2219697"/>
    <lineage>
        <taxon>Bacteria</taxon>
        <taxon>Pseudomonadati</taxon>
        <taxon>Pseudomonadota</taxon>
        <taxon>Gammaproteobacteria</taxon>
        <taxon>Oceanospirillales</taxon>
        <taxon>Oceanospirillaceae</taxon>
        <taxon>Nitrincola</taxon>
    </lineage>
</organism>
<keyword evidence="7 8" id="KW-0482">Metalloprotease</keyword>
<comment type="function">
    <text evidence="8">Functions as both a chaperone and a metalloprotease. Maintains the integrity of the outer membrane by promoting either the assembly or the elimination of outer membrane proteins, depending on their folding state.</text>
</comment>
<comment type="subcellular location">
    <subcellularLocation>
        <location evidence="8">Periplasm</location>
    </subcellularLocation>
</comment>
<evidence type="ECO:0000313" key="11">
    <source>
        <dbReference type="Proteomes" id="UP000250744"/>
    </source>
</evidence>
<keyword evidence="6 8" id="KW-0862">Zinc</keyword>
<keyword evidence="3 8" id="KW-0732">Signal</keyword>
<dbReference type="EMBL" id="QKRX01000004">
    <property type="protein sequence ID" value="RAU18465.1"/>
    <property type="molecule type" value="Genomic_DNA"/>
</dbReference>
<evidence type="ECO:0000256" key="5">
    <source>
        <dbReference type="ARBA" id="ARBA00022801"/>
    </source>
</evidence>
<feature type="domain" description="Peptidase M48" evidence="9">
    <location>
        <begin position="71"/>
        <end position="252"/>
    </location>
</feature>
<accession>A0A364NNK6</accession>
<keyword evidence="11" id="KW-1185">Reference proteome</keyword>
<dbReference type="RefSeq" id="WP_112158571.1">
    <property type="nucleotide sequence ID" value="NZ_QKRX01000004.1"/>
</dbReference>
<evidence type="ECO:0000256" key="6">
    <source>
        <dbReference type="ARBA" id="ARBA00022833"/>
    </source>
</evidence>
<keyword evidence="1 8" id="KW-0645">Protease</keyword>
<dbReference type="SUPFAM" id="SSF48452">
    <property type="entry name" value="TPR-like"/>
    <property type="match status" value="1"/>
</dbReference>
<name>A0A364NNK6_9GAMM</name>
<keyword evidence="5 8" id="KW-0378">Hydrolase</keyword>
<dbReference type="InterPro" id="IPR030873">
    <property type="entry name" value="Protease_BepA"/>
</dbReference>
<dbReference type="GO" id="GO:0051603">
    <property type="term" value="P:proteolysis involved in protein catabolic process"/>
    <property type="evidence" value="ECO:0007669"/>
    <property type="project" value="TreeGrafter"/>
</dbReference>
<dbReference type="InterPro" id="IPR051156">
    <property type="entry name" value="Mito/Outer_Membr_Metalloprot"/>
</dbReference>
<dbReference type="InterPro" id="IPR001915">
    <property type="entry name" value="Peptidase_M48"/>
</dbReference>
<comment type="similarity">
    <text evidence="8">Belongs to the peptidase M48 family. BepA subfamily.</text>
</comment>
<sequence>MKHLLIAALISGMLIHPLLSSKAMAQSSLPTLSDSLSSSVTLDSEYRLGRNWVRMLRGQAPLLSDPLAWHYIDDLLWDLVPHSQINDRRLELVMVDNPTFNAFAVPGGIVGVHGGLILASENEDELASVLAHELAHLSQRHFAQRIDEERRNRPMVLAGILAGILIAAADTQGGTAVLSSTMAASAQSQLAFSRRNEEEADRVGMQNLVAAGRDPHAMPQMFSRLQRNYRFYGQRMPEFLLSHPVTEARIADSLNRAAALSTPRPRPYSPEFDIIRTRMQVHYAHQAGDIHRNFQTLAQSEPSDLNHYGAMLAAIRIGQLEQAHVHFQALSPQWRQHMYIRVSYVELLLKSQEFTKALTESQQLLRLYSGSLPILKLHAKVLREAGQALEATLVYKQIVRDHPNDVETWYELAEAEGLVGNIAGVHDARIEYFLLTGNFDSAIRQVEFARRERNINPTDQARLDRKEAEIHEIRRQMKEDF</sequence>
<dbReference type="PANTHER" id="PTHR22726">
    <property type="entry name" value="METALLOENDOPEPTIDASE OMA1"/>
    <property type="match status" value="1"/>
</dbReference>
<dbReference type="Pfam" id="PF01435">
    <property type="entry name" value="Peptidase_M48"/>
    <property type="match status" value="1"/>
</dbReference>
<gene>
    <name evidence="10" type="ORF">DN062_06740</name>
</gene>
<evidence type="ECO:0000256" key="3">
    <source>
        <dbReference type="ARBA" id="ARBA00022729"/>
    </source>
</evidence>
<protein>
    <recommendedName>
        <fullName evidence="8">Putative beta-barrel assembly-enhancing protease</fullName>
        <ecNumber evidence="8">3.4.-.-</ecNumber>
    </recommendedName>
</protein>
<evidence type="ECO:0000256" key="8">
    <source>
        <dbReference type="HAMAP-Rule" id="MF_00997"/>
    </source>
</evidence>
<keyword evidence="4 8" id="KW-0574">Periplasm</keyword>
<dbReference type="PANTHER" id="PTHR22726:SF1">
    <property type="entry name" value="METALLOENDOPEPTIDASE OMA1, MITOCHONDRIAL"/>
    <property type="match status" value="1"/>
</dbReference>
<proteinExistence type="inferred from homology"/>
<feature type="binding site" evidence="8">
    <location>
        <position position="197"/>
    </location>
    <ligand>
        <name>Zn(2+)</name>
        <dbReference type="ChEBI" id="CHEBI:29105"/>
        <note>catalytic</note>
    </ligand>
</feature>
<dbReference type="EC" id="3.4.-.-" evidence="8"/>
<dbReference type="GO" id="GO:0004222">
    <property type="term" value="F:metalloendopeptidase activity"/>
    <property type="evidence" value="ECO:0007669"/>
    <property type="project" value="InterPro"/>
</dbReference>
<evidence type="ECO:0000259" key="9">
    <source>
        <dbReference type="Pfam" id="PF01435"/>
    </source>
</evidence>